<feature type="chain" id="PRO_5039080356" description="Nucleoside phosphorylase domain-containing protein" evidence="2">
    <location>
        <begin position="28"/>
        <end position="348"/>
    </location>
</feature>
<dbReference type="InterPro" id="IPR035994">
    <property type="entry name" value="Nucleoside_phosphorylase_sf"/>
</dbReference>
<dbReference type="Proteomes" id="UP000242705">
    <property type="component" value="Unassembled WGS sequence"/>
</dbReference>
<dbReference type="AlphaFoldDB" id="A0A2T2WTK3"/>
<name>A0A2T2WTK3_SULTH</name>
<dbReference type="EMBL" id="PXYX01000028">
    <property type="protein sequence ID" value="PSR25574.1"/>
    <property type="molecule type" value="Genomic_DNA"/>
</dbReference>
<proteinExistence type="predicted"/>
<dbReference type="SUPFAM" id="SSF53167">
    <property type="entry name" value="Purine and uridine phosphorylases"/>
    <property type="match status" value="1"/>
</dbReference>
<evidence type="ECO:0000313" key="3">
    <source>
        <dbReference type="EMBL" id="PSR25574.1"/>
    </source>
</evidence>
<evidence type="ECO:0000256" key="2">
    <source>
        <dbReference type="SAM" id="SignalP"/>
    </source>
</evidence>
<evidence type="ECO:0000313" key="4">
    <source>
        <dbReference type="Proteomes" id="UP000242705"/>
    </source>
</evidence>
<sequence>MRFRLLGTISLMVAVLMSGCGSTPSVTQPSKLPRPYTVSYLKTGTTLAQVMANHYVGIELPVGPPIYSSVIQKMHKVAIIHSGPFIYDIGTLEGEPVVINVPPLDGITIRSLATERMETIFHIGTFIYAGTSGSHLRPLSFGDVVIAARIVDFGNFITSRSGTMIPGEFHNTEPGIGAGKFLYLYSNPTLVNMVAQVATPQSLGKTPARVLDEQTGRFPWVMKFGTQGSSEMWLKDPTLIAASDKVFHEVDESGDYPSALASVTNHVAFIEFNTISDNALKVPTQFNAFFHQDSLFAQRRSNTILFKLLHLMAQRHMISPPPSNPTTDPYAPGTFQHALTPPSYVEHP</sequence>
<dbReference type="Gene3D" id="3.40.50.1580">
    <property type="entry name" value="Nucleoside phosphorylase domain"/>
    <property type="match status" value="1"/>
</dbReference>
<keyword evidence="2" id="KW-0732">Signal</keyword>
<dbReference type="PROSITE" id="PS51257">
    <property type="entry name" value="PROKAR_LIPOPROTEIN"/>
    <property type="match status" value="1"/>
</dbReference>
<gene>
    <name evidence="3" type="ORF">C7B47_11845</name>
</gene>
<reference evidence="3 4" key="1">
    <citation type="journal article" date="2014" name="BMC Genomics">
        <title>Comparison of environmental and isolate Sulfobacillus genomes reveals diverse carbon, sulfur, nitrogen, and hydrogen metabolisms.</title>
        <authorList>
            <person name="Justice N.B."/>
            <person name="Norman A."/>
            <person name="Brown C.T."/>
            <person name="Singh A."/>
            <person name="Thomas B.C."/>
            <person name="Banfield J.F."/>
        </authorList>
    </citation>
    <scope>NUCLEOTIDE SEQUENCE [LARGE SCALE GENOMIC DNA]</scope>
    <source>
        <strain evidence="3">AMDSBA5</strain>
    </source>
</reference>
<protein>
    <recommendedName>
        <fullName evidence="5">Nucleoside phosphorylase domain-containing protein</fullName>
    </recommendedName>
</protein>
<evidence type="ECO:0000256" key="1">
    <source>
        <dbReference type="SAM" id="MobiDB-lite"/>
    </source>
</evidence>
<organism evidence="3 4">
    <name type="scientific">Sulfobacillus thermosulfidooxidans</name>
    <dbReference type="NCBI Taxonomy" id="28034"/>
    <lineage>
        <taxon>Bacteria</taxon>
        <taxon>Bacillati</taxon>
        <taxon>Bacillota</taxon>
        <taxon>Clostridia</taxon>
        <taxon>Eubacteriales</taxon>
        <taxon>Clostridiales Family XVII. Incertae Sedis</taxon>
        <taxon>Sulfobacillus</taxon>
    </lineage>
</organism>
<accession>A0A2T2WTK3</accession>
<dbReference type="GO" id="GO:0003824">
    <property type="term" value="F:catalytic activity"/>
    <property type="evidence" value="ECO:0007669"/>
    <property type="project" value="InterPro"/>
</dbReference>
<dbReference type="GO" id="GO:0009116">
    <property type="term" value="P:nucleoside metabolic process"/>
    <property type="evidence" value="ECO:0007669"/>
    <property type="project" value="InterPro"/>
</dbReference>
<feature type="signal peptide" evidence="2">
    <location>
        <begin position="1"/>
        <end position="27"/>
    </location>
</feature>
<feature type="region of interest" description="Disordered" evidence="1">
    <location>
        <begin position="319"/>
        <end position="348"/>
    </location>
</feature>
<comment type="caution">
    <text evidence="3">The sequence shown here is derived from an EMBL/GenBank/DDBJ whole genome shotgun (WGS) entry which is preliminary data.</text>
</comment>
<evidence type="ECO:0008006" key="5">
    <source>
        <dbReference type="Google" id="ProtNLM"/>
    </source>
</evidence>